<evidence type="ECO:0000256" key="3">
    <source>
        <dbReference type="ARBA" id="ARBA00012058"/>
    </source>
</evidence>
<dbReference type="GO" id="GO:0000015">
    <property type="term" value="C:phosphopyruvate hydratase complex"/>
    <property type="evidence" value="ECO:0007669"/>
    <property type="project" value="InterPro"/>
</dbReference>
<keyword evidence="8 9" id="KW-0456">Lyase</keyword>
<feature type="domain" description="Enolase C-terminal TIM barrel" evidence="13">
    <location>
        <begin position="145"/>
        <end position="438"/>
    </location>
</feature>
<feature type="binding site" evidence="11">
    <location>
        <position position="414"/>
    </location>
    <ligand>
        <name>substrate</name>
    </ligand>
</feature>
<dbReference type="PRINTS" id="PR00148">
    <property type="entry name" value="ENOLASE"/>
</dbReference>
<feature type="binding site" evidence="9">
    <location>
        <position position="363"/>
    </location>
    <ligand>
        <name>(2R)-2-phosphoglycerate</name>
        <dbReference type="ChEBI" id="CHEBI:58289"/>
    </ligand>
</feature>
<comment type="function">
    <text evidence="9">Catalyzes the reversible conversion of 2-phosphoglycerate (2-PG) into phosphoenolpyruvate (PEP). It is essential for the degradation of carbohydrates via glycolysis.</text>
</comment>
<evidence type="ECO:0000256" key="8">
    <source>
        <dbReference type="ARBA" id="ARBA00023239"/>
    </source>
</evidence>
<dbReference type="PANTHER" id="PTHR11902">
    <property type="entry name" value="ENOLASE"/>
    <property type="match status" value="1"/>
</dbReference>
<evidence type="ECO:0000313" key="16">
    <source>
        <dbReference type="Proteomes" id="UP000229335"/>
    </source>
</evidence>
<feature type="binding site" evidence="11">
    <location>
        <position position="311"/>
    </location>
    <ligand>
        <name>substrate</name>
    </ligand>
</feature>
<feature type="binding site" evidence="11">
    <location>
        <position position="170"/>
    </location>
    <ligand>
        <name>substrate</name>
    </ligand>
</feature>
<comment type="pathway">
    <text evidence="1 9">Carbohydrate degradation; glycolysis; pyruvate from D-glyceraldehyde 3-phosphate: step 4/5.</text>
</comment>
<evidence type="ECO:0000256" key="6">
    <source>
        <dbReference type="ARBA" id="ARBA00022842"/>
    </source>
</evidence>
<gene>
    <name evidence="9" type="primary">eno</name>
    <name evidence="15" type="ORF">COU00_02230</name>
</gene>
<dbReference type="Pfam" id="PF03952">
    <property type="entry name" value="Enolase_N"/>
    <property type="match status" value="1"/>
</dbReference>
<comment type="catalytic activity">
    <reaction evidence="9">
        <text>(2R)-2-phosphoglycerate = phosphoenolpyruvate + H2O</text>
        <dbReference type="Rhea" id="RHEA:10164"/>
        <dbReference type="ChEBI" id="CHEBI:15377"/>
        <dbReference type="ChEBI" id="CHEBI:58289"/>
        <dbReference type="ChEBI" id="CHEBI:58702"/>
        <dbReference type="EC" id="4.2.1.11"/>
    </reaction>
</comment>
<feature type="binding site" evidence="9">
    <location>
        <position position="169"/>
    </location>
    <ligand>
        <name>(2R)-2-phosphoglycerate</name>
        <dbReference type="ChEBI" id="CHEBI:58289"/>
    </ligand>
</feature>
<dbReference type="AlphaFoldDB" id="A0A2M6WM80"/>
<dbReference type="SFLD" id="SFLDG00178">
    <property type="entry name" value="enolase"/>
    <property type="match status" value="1"/>
</dbReference>
<feature type="binding site" evidence="9">
    <location>
        <position position="392"/>
    </location>
    <ligand>
        <name>(2R)-2-phosphoglycerate</name>
        <dbReference type="ChEBI" id="CHEBI:58289"/>
    </ligand>
</feature>
<dbReference type="PROSITE" id="PS00164">
    <property type="entry name" value="ENOLASE"/>
    <property type="match status" value="1"/>
</dbReference>
<feature type="active site" description="Proton donor" evidence="9 10">
    <location>
        <position position="229"/>
    </location>
</feature>
<keyword evidence="9" id="KW-0963">Cytoplasm</keyword>
<evidence type="ECO:0000256" key="1">
    <source>
        <dbReference type="ARBA" id="ARBA00005031"/>
    </source>
</evidence>
<proteinExistence type="inferred from homology"/>
<dbReference type="InterPro" id="IPR020809">
    <property type="entry name" value="Enolase_CS"/>
</dbReference>
<feature type="binding site" evidence="9 12">
    <location>
        <position position="338"/>
    </location>
    <ligand>
        <name>Mg(2+)</name>
        <dbReference type="ChEBI" id="CHEBI:18420"/>
    </ligand>
</feature>
<dbReference type="InterPro" id="IPR036849">
    <property type="entry name" value="Enolase-like_C_sf"/>
</dbReference>
<dbReference type="InterPro" id="IPR000941">
    <property type="entry name" value="Enolase"/>
</dbReference>
<evidence type="ECO:0000256" key="12">
    <source>
        <dbReference type="PIRSR" id="PIRSR001400-3"/>
    </source>
</evidence>
<feature type="binding site" evidence="11">
    <location>
        <position position="338"/>
    </location>
    <ligand>
        <name>substrate</name>
    </ligand>
</feature>
<dbReference type="Gene3D" id="3.20.20.120">
    <property type="entry name" value="Enolase-like C-terminal domain"/>
    <property type="match status" value="1"/>
</dbReference>
<dbReference type="SFLD" id="SFLDS00001">
    <property type="entry name" value="Enolase"/>
    <property type="match status" value="1"/>
</dbReference>
<comment type="caution">
    <text evidence="15">The sequence shown here is derived from an EMBL/GenBank/DDBJ whole genome shotgun (WGS) entry which is preliminary data.</text>
</comment>
<comment type="cofactor">
    <cofactor evidence="12">
        <name>Mg(2+)</name>
        <dbReference type="ChEBI" id="CHEBI:18420"/>
    </cofactor>
    <text evidence="12">Mg(2+) is required for catalysis and for stabilizing the dimer.</text>
</comment>
<dbReference type="FunFam" id="3.30.390.10:FF:000001">
    <property type="entry name" value="Enolase"/>
    <property type="match status" value="1"/>
</dbReference>
<dbReference type="InterPro" id="IPR029017">
    <property type="entry name" value="Enolase-like_N"/>
</dbReference>
<dbReference type="Gene3D" id="3.30.390.10">
    <property type="entry name" value="Enolase-like, N-terminal domain"/>
    <property type="match status" value="1"/>
</dbReference>
<keyword evidence="5 9" id="KW-0964">Secreted</keyword>
<dbReference type="GO" id="GO:0006096">
    <property type="term" value="P:glycolytic process"/>
    <property type="evidence" value="ECO:0007669"/>
    <property type="project" value="UniProtKB-UniRule"/>
</dbReference>
<sequence>MSHKIKNITAREILDSRGNPTVECQVELENGIKTKASVPSGASTGTHEAVELRDEDAERYGGLGVLKVIKNVEQKIAPELAGTDCTKQEEMDAKMIKLDGTKNKNKLGANAILAVSLACARAGSIAENKELYEYIAASYKLQVISYKMPVPSFNIFNGGKHADTNLDFQEFMIIPTPPLNLPLNKGEKKEGVASQARSFAEEVRMGAEIFHELGKVLKEAGFDTDTGSEGGYAPDIYSSVQAMEFIMAATVRAGYQIGKDIGLGIDVGSSELYDIYTRKYIFKLDQASFVNTTLVGLYRDWLKKFNVISLEDGLAQDDWEGWQDLTKELGSQIMLVGDDLFVTNADRLREGIKRKVANTILIKPNQVGTLTETIACVKLAKNNGYKIFVSHRSGETTDDFIADLAVAVQADYVKFGSLSRGERVCKYNRLMEIETRINS</sequence>
<dbReference type="UniPathway" id="UPA00109">
    <property type="reaction ID" value="UER00187"/>
</dbReference>
<dbReference type="GO" id="GO:0000287">
    <property type="term" value="F:magnesium ion binding"/>
    <property type="evidence" value="ECO:0007669"/>
    <property type="project" value="UniProtKB-UniRule"/>
</dbReference>
<keyword evidence="15" id="KW-0670">Pyruvate</keyword>
<dbReference type="Proteomes" id="UP000229335">
    <property type="component" value="Unassembled WGS sequence"/>
</dbReference>
<feature type="binding site" evidence="9">
    <location>
        <position position="414"/>
    </location>
    <ligand>
        <name>(2R)-2-phosphoglycerate</name>
        <dbReference type="ChEBI" id="CHEBI:58289"/>
    </ligand>
</feature>
<evidence type="ECO:0000256" key="10">
    <source>
        <dbReference type="PIRSR" id="PIRSR001400-1"/>
    </source>
</evidence>
<evidence type="ECO:0000256" key="11">
    <source>
        <dbReference type="PIRSR" id="PIRSR001400-2"/>
    </source>
</evidence>
<dbReference type="SUPFAM" id="SSF54826">
    <property type="entry name" value="Enolase N-terminal domain-like"/>
    <property type="match status" value="1"/>
</dbReference>
<keyword evidence="7 9" id="KW-0324">Glycolysis</keyword>
<dbReference type="EC" id="4.2.1.11" evidence="3 9"/>
<comment type="similarity">
    <text evidence="2 9">Belongs to the enolase family.</text>
</comment>
<dbReference type="CDD" id="cd03313">
    <property type="entry name" value="enolase"/>
    <property type="match status" value="1"/>
</dbReference>
<dbReference type="SFLD" id="SFLDF00002">
    <property type="entry name" value="enolase"/>
    <property type="match status" value="1"/>
</dbReference>
<protein>
    <recommendedName>
        <fullName evidence="4 9">Enolase</fullName>
        <ecNumber evidence="3 9">4.2.1.11</ecNumber>
    </recommendedName>
    <alternativeName>
        <fullName evidence="9">2-phospho-D-glycerate hydro-lyase</fullName>
    </alternativeName>
    <alternativeName>
        <fullName evidence="9">2-phosphoglycerate dehydratase</fullName>
    </alternativeName>
</protein>
<evidence type="ECO:0000256" key="5">
    <source>
        <dbReference type="ARBA" id="ARBA00022525"/>
    </source>
</evidence>
<comment type="cofactor">
    <cofactor evidence="9">
        <name>Mg(2+)</name>
        <dbReference type="ChEBI" id="CHEBI:18420"/>
    </cofactor>
    <text evidence="9">Binds a second Mg(2+) ion via substrate during catalysis.</text>
</comment>
<evidence type="ECO:0000256" key="7">
    <source>
        <dbReference type="ARBA" id="ARBA00023152"/>
    </source>
</evidence>
<dbReference type="GO" id="GO:0009986">
    <property type="term" value="C:cell surface"/>
    <property type="evidence" value="ECO:0007669"/>
    <property type="project" value="UniProtKB-SubCell"/>
</dbReference>
<feature type="binding site" evidence="11">
    <location>
        <position position="161"/>
    </location>
    <ligand>
        <name>substrate</name>
    </ligand>
</feature>
<evidence type="ECO:0000256" key="9">
    <source>
        <dbReference type="HAMAP-Rule" id="MF_00318"/>
    </source>
</evidence>
<dbReference type="PANTHER" id="PTHR11902:SF1">
    <property type="entry name" value="ENOLASE"/>
    <property type="match status" value="1"/>
</dbReference>
<evidence type="ECO:0000259" key="14">
    <source>
        <dbReference type="SMART" id="SM01193"/>
    </source>
</evidence>
<dbReference type="SMART" id="SM01193">
    <property type="entry name" value="Enolase_N"/>
    <property type="match status" value="1"/>
</dbReference>
<reference evidence="16" key="1">
    <citation type="submission" date="2017-09" db="EMBL/GenBank/DDBJ databases">
        <title>Depth-based differentiation of microbial function through sediment-hosted aquifers and enrichment of novel symbionts in the deep terrestrial subsurface.</title>
        <authorList>
            <person name="Probst A.J."/>
            <person name="Ladd B."/>
            <person name="Jarett J.K."/>
            <person name="Geller-Mcgrath D.E."/>
            <person name="Sieber C.M.K."/>
            <person name="Emerson J.B."/>
            <person name="Anantharaman K."/>
            <person name="Thomas B.C."/>
            <person name="Malmstrom R."/>
            <person name="Stieglmeier M."/>
            <person name="Klingl A."/>
            <person name="Woyke T."/>
            <person name="Ryan C.M."/>
            <person name="Banfield J.F."/>
        </authorList>
    </citation>
    <scope>NUCLEOTIDE SEQUENCE [LARGE SCALE GENOMIC DNA]</scope>
</reference>
<keyword evidence="6 9" id="KW-0460">Magnesium</keyword>
<feature type="binding site" evidence="9">
    <location>
        <position position="393"/>
    </location>
    <ligand>
        <name>(2R)-2-phosphoglycerate</name>
        <dbReference type="ChEBI" id="CHEBI:58289"/>
    </ligand>
</feature>
<feature type="active site" description="Proton acceptor" evidence="9 10">
    <location>
        <position position="363"/>
    </location>
</feature>
<dbReference type="EMBL" id="PFAS01000036">
    <property type="protein sequence ID" value="PIT93844.1"/>
    <property type="molecule type" value="Genomic_DNA"/>
</dbReference>
<dbReference type="SMART" id="SM01192">
    <property type="entry name" value="Enolase_C"/>
    <property type="match status" value="1"/>
</dbReference>
<dbReference type="Pfam" id="PF00113">
    <property type="entry name" value="Enolase_C"/>
    <property type="match status" value="2"/>
</dbReference>
<dbReference type="PIRSF" id="PIRSF001400">
    <property type="entry name" value="Enolase"/>
    <property type="match status" value="1"/>
</dbReference>
<keyword evidence="9 12" id="KW-0479">Metal-binding</keyword>
<dbReference type="GO" id="GO:0005576">
    <property type="term" value="C:extracellular region"/>
    <property type="evidence" value="ECO:0007669"/>
    <property type="project" value="UniProtKB-SubCell"/>
</dbReference>
<feature type="binding site" evidence="9 12">
    <location>
        <position position="311"/>
    </location>
    <ligand>
        <name>Mg(2+)</name>
        <dbReference type="ChEBI" id="CHEBI:18420"/>
    </ligand>
</feature>
<accession>A0A2M6WM80</accession>
<evidence type="ECO:0000313" key="15">
    <source>
        <dbReference type="EMBL" id="PIT93844.1"/>
    </source>
</evidence>
<evidence type="ECO:0000256" key="2">
    <source>
        <dbReference type="ARBA" id="ARBA00009604"/>
    </source>
</evidence>
<dbReference type="InterPro" id="IPR020811">
    <property type="entry name" value="Enolase_N"/>
</dbReference>
<comment type="subcellular location">
    <subcellularLocation>
        <location evidence="9">Cytoplasm</location>
    </subcellularLocation>
    <subcellularLocation>
        <location evidence="9">Secreted</location>
    </subcellularLocation>
    <subcellularLocation>
        <location evidence="9">Cell surface</location>
    </subcellularLocation>
    <text evidence="9">Fractions of enolase are present in both the cytoplasm and on the cell surface.</text>
</comment>
<dbReference type="GO" id="GO:0004634">
    <property type="term" value="F:phosphopyruvate hydratase activity"/>
    <property type="evidence" value="ECO:0007669"/>
    <property type="project" value="UniProtKB-UniRule"/>
</dbReference>
<dbReference type="HAMAP" id="MF_00318">
    <property type="entry name" value="Enolase"/>
    <property type="match status" value="1"/>
</dbReference>
<dbReference type="NCBIfam" id="TIGR01060">
    <property type="entry name" value="eno"/>
    <property type="match status" value="1"/>
</dbReference>
<feature type="domain" description="Enolase N-terminal" evidence="14">
    <location>
        <begin position="5"/>
        <end position="135"/>
    </location>
</feature>
<feature type="binding site" evidence="11">
    <location>
        <begin position="390"/>
        <end position="393"/>
    </location>
    <ligand>
        <name>substrate</name>
    </ligand>
</feature>
<feature type="binding site" evidence="9 12">
    <location>
        <position position="266"/>
    </location>
    <ligand>
        <name>Mg(2+)</name>
        <dbReference type="ChEBI" id="CHEBI:18420"/>
    </ligand>
</feature>
<evidence type="ECO:0000259" key="13">
    <source>
        <dbReference type="SMART" id="SM01192"/>
    </source>
</evidence>
<dbReference type="SUPFAM" id="SSF51604">
    <property type="entry name" value="Enolase C-terminal domain-like"/>
    <property type="match status" value="1"/>
</dbReference>
<name>A0A2M6WM80_9BACT</name>
<organism evidence="15 16">
    <name type="scientific">Candidatus Falkowbacteria bacterium CG10_big_fil_rev_8_21_14_0_10_43_11</name>
    <dbReference type="NCBI Taxonomy" id="1974568"/>
    <lineage>
        <taxon>Bacteria</taxon>
        <taxon>Candidatus Falkowiibacteriota</taxon>
    </lineage>
</organism>
<evidence type="ECO:0000256" key="4">
    <source>
        <dbReference type="ARBA" id="ARBA00017068"/>
    </source>
</evidence>
<dbReference type="InterPro" id="IPR020810">
    <property type="entry name" value="Enolase_C"/>
</dbReference>